<dbReference type="Proteomes" id="UP000722791">
    <property type="component" value="Unassembled WGS sequence"/>
</dbReference>
<feature type="region of interest" description="Disordered" evidence="1">
    <location>
        <begin position="818"/>
        <end position="941"/>
    </location>
</feature>
<feature type="region of interest" description="Disordered" evidence="1">
    <location>
        <begin position="601"/>
        <end position="649"/>
    </location>
</feature>
<gene>
    <name evidence="2" type="ORF">Vretifemale_1506</name>
    <name evidence="3" type="ORF">Vretimale_3903</name>
</gene>
<sequence>MWAHLRACFSTTGDESSHAAHGRKRAVVGGTAIGEGAQRNSSFSEAERRVRLGASTFDSAADSPRAITPMLARGITTDEKGFSATLLAEAPSVKPSNKTGVTSSFETVNDGQSGNTVVASAFPSGYDSTGATCKSPAEVRGARVRLLLPNDSAKISDSGGKEVSTAMATAAATPAGSRKVIGSLPLPSKADGEPRALAQLAGLLLTQHVHYRSELEAIMATHGSAFPKSLLEDLLLRHNVTLPQNRMRVIETLYRVEESQAEDGPQQEGRGNAVGSGAGSDEGWAGCVKIDGLALLKDLDRAAFRYIALGTMGEGAGGETRQVREASSAFSGVGTAANSKKNLMPSGQLGDKTRILQLVASQLANDETLRIRSGSGEDLTPAHLQEVVEQIDLTSVAIPVGTRAPYVASTEDPDSFQVPVWSLRAMQLRKQQRDRELLGSDPHLRHLGQAGREALQMQLTCRSLFQQEEIIANAVVAAARAAVAPSVRLTENSIQLAGPSRIGSLQRTGSRNSSSPQRRSATTLPAATVATNQSDGGAAGGRNEEVQEAIKGRDQDKGQVEIRDSGCGGTGSSGLNPAAIVQSQIASSSCGDSARGDASLFTGAPQLSGGGPSLMTRTCAASPSSDDAVGGVGRRGSGGGSSGSSLTSSGAALVSSHKALNTAGSGMMVVRPVKEAAPMRASDPQKPSSPSPSVLAPSPPRSPPNRESKDGTPAPGQPRPYEGGSSGAVARQEPWQVQGGLAMEAPQRVVGCVSPRSPLGRSAWEATCGEGVCTAERSSRSGSSARVGKGVSGDGGNELAAGGPISWPAVVNSTSMGASRVGPVATKSGDGRGKYAEGGPPPIPPPCARVGTPSLLRPGEDDGEPHHQSGEGLLQLPWDHEAAMLHRGSGIARSSSPCHGSNPNASSPSGSRMAQRGVGSAVSANMDDANELPGQCNTANV</sequence>
<evidence type="ECO:0000313" key="4">
    <source>
        <dbReference type="Proteomes" id="UP000747110"/>
    </source>
</evidence>
<feature type="region of interest" description="Disordered" evidence="1">
    <location>
        <begin position="500"/>
        <end position="575"/>
    </location>
</feature>
<feature type="compositionally biased region" description="Polar residues" evidence="1">
    <location>
        <begin position="503"/>
        <end position="535"/>
    </location>
</feature>
<accession>A0A8J4BW59</accession>
<dbReference type="OrthoDB" id="544020at2759"/>
<protein>
    <submittedName>
        <fullName evidence="2">Uncharacterized protein</fullName>
    </submittedName>
</protein>
<feature type="compositionally biased region" description="Basic and acidic residues" evidence="1">
    <location>
        <begin position="542"/>
        <end position="564"/>
    </location>
</feature>
<feature type="region of interest" description="Disordered" evidence="1">
    <location>
        <begin position="258"/>
        <end position="280"/>
    </location>
</feature>
<reference evidence="2" key="1">
    <citation type="journal article" date="2021" name="Proc. Natl. Acad. Sci. U.S.A.">
        <title>Three genomes in the algal genus Volvox reveal the fate of a haploid sex-determining region after a transition to homothallism.</title>
        <authorList>
            <person name="Yamamoto K."/>
            <person name="Hamaji T."/>
            <person name="Kawai-Toyooka H."/>
            <person name="Matsuzaki R."/>
            <person name="Takahashi F."/>
            <person name="Nishimura Y."/>
            <person name="Kawachi M."/>
            <person name="Noguchi H."/>
            <person name="Minakuchi Y."/>
            <person name="Umen J.G."/>
            <person name="Toyoda A."/>
            <person name="Nozaki H."/>
        </authorList>
    </citation>
    <scope>NUCLEOTIDE SEQUENCE</scope>
    <source>
        <strain evidence="3">NIES-3785</strain>
        <strain evidence="2">NIES-3786</strain>
    </source>
</reference>
<evidence type="ECO:0000313" key="3">
    <source>
        <dbReference type="EMBL" id="GIL98533.1"/>
    </source>
</evidence>
<evidence type="ECO:0000313" key="2">
    <source>
        <dbReference type="EMBL" id="GIL70810.1"/>
    </source>
</evidence>
<feature type="region of interest" description="Disordered" evidence="1">
    <location>
        <begin position="677"/>
        <end position="735"/>
    </location>
</feature>
<feature type="compositionally biased region" description="Basic and acidic residues" evidence="1">
    <location>
        <begin position="858"/>
        <end position="869"/>
    </location>
</feature>
<dbReference type="EMBL" id="BNCP01000002">
    <property type="protein sequence ID" value="GIL70810.1"/>
    <property type="molecule type" value="Genomic_DNA"/>
</dbReference>
<comment type="caution">
    <text evidence="2">The sequence shown here is derived from an EMBL/GenBank/DDBJ whole genome shotgun (WGS) entry which is preliminary data.</text>
</comment>
<dbReference type="Proteomes" id="UP000747110">
    <property type="component" value="Unassembled WGS sequence"/>
</dbReference>
<organism evidence="2 4">
    <name type="scientific">Volvox reticuliferus</name>
    <dbReference type="NCBI Taxonomy" id="1737510"/>
    <lineage>
        <taxon>Eukaryota</taxon>
        <taxon>Viridiplantae</taxon>
        <taxon>Chlorophyta</taxon>
        <taxon>core chlorophytes</taxon>
        <taxon>Chlorophyceae</taxon>
        <taxon>CS clade</taxon>
        <taxon>Chlamydomonadales</taxon>
        <taxon>Volvocaceae</taxon>
        <taxon>Volvox</taxon>
    </lineage>
</organism>
<name>A0A8J4BW59_9CHLO</name>
<keyword evidence="4" id="KW-1185">Reference proteome</keyword>
<dbReference type="EMBL" id="BNCQ01000005">
    <property type="protein sequence ID" value="GIL98533.1"/>
    <property type="molecule type" value="Genomic_DNA"/>
</dbReference>
<dbReference type="AlphaFoldDB" id="A0A8J4BW59"/>
<feature type="compositionally biased region" description="Polar residues" evidence="1">
    <location>
        <begin position="615"/>
        <end position="625"/>
    </location>
</feature>
<proteinExistence type="predicted"/>
<feature type="compositionally biased region" description="Gly residues" evidence="1">
    <location>
        <begin position="630"/>
        <end position="642"/>
    </location>
</feature>
<feature type="compositionally biased region" description="Low complexity" evidence="1">
    <location>
        <begin position="900"/>
        <end position="911"/>
    </location>
</feature>
<evidence type="ECO:0000256" key="1">
    <source>
        <dbReference type="SAM" id="MobiDB-lite"/>
    </source>
</evidence>